<keyword evidence="4" id="KW-1185">Reference proteome</keyword>
<evidence type="ECO:0000313" key="4">
    <source>
        <dbReference type="Proteomes" id="UP001595851"/>
    </source>
</evidence>
<proteinExistence type="predicted"/>
<feature type="transmembrane region" description="Helical" evidence="2">
    <location>
        <begin position="28"/>
        <end position="46"/>
    </location>
</feature>
<dbReference type="RefSeq" id="WP_379528769.1">
    <property type="nucleotide sequence ID" value="NZ_JBHSBI010000007.1"/>
</dbReference>
<keyword evidence="2" id="KW-1133">Transmembrane helix</keyword>
<reference evidence="4" key="1">
    <citation type="journal article" date="2019" name="Int. J. Syst. Evol. Microbiol.">
        <title>The Global Catalogue of Microorganisms (GCM) 10K type strain sequencing project: providing services to taxonomists for standard genome sequencing and annotation.</title>
        <authorList>
            <consortium name="The Broad Institute Genomics Platform"/>
            <consortium name="The Broad Institute Genome Sequencing Center for Infectious Disease"/>
            <person name="Wu L."/>
            <person name="Ma J."/>
        </authorList>
    </citation>
    <scope>NUCLEOTIDE SEQUENCE [LARGE SCALE GENOMIC DNA]</scope>
    <source>
        <strain evidence="4">TBRC 1276</strain>
    </source>
</reference>
<keyword evidence="2" id="KW-0812">Transmembrane</keyword>
<comment type="caution">
    <text evidence="3">The sequence shown here is derived from an EMBL/GenBank/DDBJ whole genome shotgun (WGS) entry which is preliminary data.</text>
</comment>
<sequence length="179" mass="17842">MAQLDSSPYPDDLREELAVQPRQGASKLTLTLAAGVVLVAGIIIGIQAANLSAPPAAAGPMGGGFAQRQGGQGQPQGQSPGQPFGQRGAGQRMGGGTVGTVEKVEDGKVYLKTMNGETVTVTTDDKTTVQVSKPGKVSDLKSGTTVVVRGRPGDDGSVTAASITQGAQGGMGGQGGTPR</sequence>
<evidence type="ECO:0008006" key="5">
    <source>
        <dbReference type="Google" id="ProtNLM"/>
    </source>
</evidence>
<feature type="compositionally biased region" description="Gly residues" evidence="1">
    <location>
        <begin position="87"/>
        <end position="98"/>
    </location>
</feature>
<evidence type="ECO:0000313" key="3">
    <source>
        <dbReference type="EMBL" id="MFC4008700.1"/>
    </source>
</evidence>
<organism evidence="3 4">
    <name type="scientific">Nonomuraea purpurea</name>
    <dbReference type="NCBI Taxonomy" id="1849276"/>
    <lineage>
        <taxon>Bacteria</taxon>
        <taxon>Bacillati</taxon>
        <taxon>Actinomycetota</taxon>
        <taxon>Actinomycetes</taxon>
        <taxon>Streptosporangiales</taxon>
        <taxon>Streptosporangiaceae</taxon>
        <taxon>Nonomuraea</taxon>
    </lineage>
</organism>
<feature type="region of interest" description="Disordered" evidence="1">
    <location>
        <begin position="130"/>
        <end position="179"/>
    </location>
</feature>
<feature type="compositionally biased region" description="Gly residues" evidence="1">
    <location>
        <begin position="167"/>
        <end position="179"/>
    </location>
</feature>
<feature type="compositionally biased region" description="Gly residues" evidence="1">
    <location>
        <begin position="60"/>
        <end position="74"/>
    </location>
</feature>
<evidence type="ECO:0000256" key="1">
    <source>
        <dbReference type="SAM" id="MobiDB-lite"/>
    </source>
</evidence>
<evidence type="ECO:0000256" key="2">
    <source>
        <dbReference type="SAM" id="Phobius"/>
    </source>
</evidence>
<accession>A0ABV8G6P8</accession>
<protein>
    <recommendedName>
        <fullName evidence="5">DUF5666 domain-containing protein</fullName>
    </recommendedName>
</protein>
<keyword evidence="2" id="KW-0472">Membrane</keyword>
<feature type="compositionally biased region" description="Low complexity" evidence="1">
    <location>
        <begin position="75"/>
        <end position="86"/>
    </location>
</feature>
<feature type="region of interest" description="Disordered" evidence="1">
    <location>
        <begin position="55"/>
        <end position="101"/>
    </location>
</feature>
<dbReference type="EMBL" id="JBHSBI010000007">
    <property type="protein sequence ID" value="MFC4008700.1"/>
    <property type="molecule type" value="Genomic_DNA"/>
</dbReference>
<dbReference type="Proteomes" id="UP001595851">
    <property type="component" value="Unassembled WGS sequence"/>
</dbReference>
<name>A0ABV8G6P8_9ACTN</name>
<gene>
    <name evidence="3" type="ORF">ACFOY2_15825</name>
</gene>